<gene>
    <name evidence="11" type="ORF">MCOR_38104</name>
</gene>
<dbReference type="InterPro" id="IPR052287">
    <property type="entry name" value="NHEJ_factor"/>
</dbReference>
<dbReference type="Pfam" id="PF21928">
    <property type="entry name" value="XLF_CC"/>
    <property type="match status" value="1"/>
</dbReference>
<organism evidence="11 12">
    <name type="scientific">Mytilus coruscus</name>
    <name type="common">Sea mussel</name>
    <dbReference type="NCBI Taxonomy" id="42192"/>
    <lineage>
        <taxon>Eukaryota</taxon>
        <taxon>Metazoa</taxon>
        <taxon>Spiralia</taxon>
        <taxon>Lophotrochozoa</taxon>
        <taxon>Mollusca</taxon>
        <taxon>Bivalvia</taxon>
        <taxon>Autobranchia</taxon>
        <taxon>Pteriomorphia</taxon>
        <taxon>Mytilida</taxon>
        <taxon>Mytiloidea</taxon>
        <taxon>Mytilidae</taxon>
        <taxon>Mytilinae</taxon>
        <taxon>Mytilus</taxon>
    </lineage>
</organism>
<evidence type="ECO:0000259" key="9">
    <source>
        <dbReference type="Pfam" id="PF09302"/>
    </source>
</evidence>
<dbReference type="InterPro" id="IPR053829">
    <property type="entry name" value="XLF-like_CC"/>
</dbReference>
<evidence type="ECO:0000256" key="1">
    <source>
        <dbReference type="ARBA" id="ARBA00004123"/>
    </source>
</evidence>
<dbReference type="OrthoDB" id="2155935at2759"/>
<feature type="compositionally biased region" description="Basic and acidic residues" evidence="8">
    <location>
        <begin position="324"/>
        <end position="348"/>
    </location>
</feature>
<dbReference type="EMBL" id="CACVKT020006931">
    <property type="protein sequence ID" value="CAC5404296.1"/>
    <property type="molecule type" value="Genomic_DNA"/>
</dbReference>
<dbReference type="FunFam" id="2.170.210.10:FF:000001">
    <property type="entry name" value="Non-homologous end-joining factor 1"/>
    <property type="match status" value="1"/>
</dbReference>
<keyword evidence="4" id="KW-0234">DNA repair</keyword>
<dbReference type="GO" id="GO:0006303">
    <property type="term" value="P:double-strand break repair via nonhomologous end joining"/>
    <property type="evidence" value="ECO:0007669"/>
    <property type="project" value="UniProtKB-ARBA"/>
</dbReference>
<dbReference type="GO" id="GO:0032807">
    <property type="term" value="C:DNA ligase IV complex"/>
    <property type="evidence" value="ECO:0007669"/>
    <property type="project" value="TreeGrafter"/>
</dbReference>
<name>A0A6J8D8I6_MYTCO</name>
<evidence type="ECO:0000256" key="5">
    <source>
        <dbReference type="ARBA" id="ARBA00023242"/>
    </source>
</evidence>
<protein>
    <recommendedName>
        <fullName evidence="7">Non-homologous end-joining factor 1</fullName>
    </recommendedName>
</protein>
<evidence type="ECO:0000313" key="11">
    <source>
        <dbReference type="EMBL" id="CAC5404296.1"/>
    </source>
</evidence>
<dbReference type="GO" id="GO:0045027">
    <property type="term" value="F:DNA end binding"/>
    <property type="evidence" value="ECO:0007669"/>
    <property type="project" value="TreeGrafter"/>
</dbReference>
<evidence type="ECO:0000256" key="8">
    <source>
        <dbReference type="SAM" id="MobiDB-lite"/>
    </source>
</evidence>
<accession>A0A6J8D8I6</accession>
<dbReference type="Gene3D" id="2.170.210.10">
    <property type="entry name" value="DNA double-strand break repair and VJ recombination XRCC4, N-terminal"/>
    <property type="match status" value="1"/>
</dbReference>
<dbReference type="CDD" id="cd22285">
    <property type="entry name" value="HD_XLF_N"/>
    <property type="match status" value="1"/>
</dbReference>
<feature type="domain" description="XLF-like N-terminal" evidence="9">
    <location>
        <begin position="19"/>
        <end position="127"/>
    </location>
</feature>
<keyword evidence="2" id="KW-0227">DNA damage</keyword>
<keyword evidence="12" id="KW-1185">Reference proteome</keyword>
<dbReference type="Pfam" id="PF09302">
    <property type="entry name" value="XLF"/>
    <property type="match status" value="1"/>
</dbReference>
<reference evidence="11 12" key="1">
    <citation type="submission" date="2020-06" db="EMBL/GenBank/DDBJ databases">
        <authorList>
            <person name="Li R."/>
            <person name="Bekaert M."/>
        </authorList>
    </citation>
    <scope>NUCLEOTIDE SEQUENCE [LARGE SCALE GENOMIC DNA]</scope>
    <source>
        <strain evidence="12">wild</strain>
    </source>
</reference>
<dbReference type="InterPro" id="IPR038051">
    <property type="entry name" value="XRCC4-like_N_sf"/>
</dbReference>
<evidence type="ECO:0000256" key="7">
    <source>
        <dbReference type="ARBA" id="ARBA00044529"/>
    </source>
</evidence>
<comment type="subcellular location">
    <subcellularLocation>
        <location evidence="1">Nucleus</location>
    </subcellularLocation>
</comment>
<dbReference type="Proteomes" id="UP000507470">
    <property type="component" value="Unassembled WGS sequence"/>
</dbReference>
<feature type="compositionally biased region" description="Low complexity" evidence="8">
    <location>
        <begin position="298"/>
        <end position="317"/>
    </location>
</feature>
<dbReference type="PANTHER" id="PTHR32235">
    <property type="entry name" value="NON-HOMOLOGOUS END-JOINING FACTOR 1"/>
    <property type="match status" value="1"/>
</dbReference>
<evidence type="ECO:0000256" key="6">
    <source>
        <dbReference type="ARBA" id="ARBA00025747"/>
    </source>
</evidence>
<keyword evidence="5" id="KW-0539">Nucleus</keyword>
<keyword evidence="3" id="KW-0238">DNA-binding</keyword>
<feature type="region of interest" description="Disordered" evidence="8">
    <location>
        <begin position="252"/>
        <end position="359"/>
    </location>
</feature>
<evidence type="ECO:0000256" key="3">
    <source>
        <dbReference type="ARBA" id="ARBA00023125"/>
    </source>
</evidence>
<evidence type="ECO:0000256" key="4">
    <source>
        <dbReference type="ARBA" id="ARBA00023204"/>
    </source>
</evidence>
<evidence type="ECO:0000256" key="2">
    <source>
        <dbReference type="ARBA" id="ARBA00022763"/>
    </source>
</evidence>
<proteinExistence type="inferred from homology"/>
<evidence type="ECO:0000313" key="12">
    <source>
        <dbReference type="Proteomes" id="UP000507470"/>
    </source>
</evidence>
<feature type="compositionally biased region" description="Basic residues" evidence="8">
    <location>
        <begin position="349"/>
        <end position="359"/>
    </location>
</feature>
<dbReference type="PANTHER" id="PTHR32235:SF1">
    <property type="entry name" value="NON-HOMOLOGOUS END-JOINING FACTOR 1"/>
    <property type="match status" value="1"/>
</dbReference>
<comment type="similarity">
    <text evidence="6">Belongs to the XRCC4-XLF family. XLF subfamily.</text>
</comment>
<dbReference type="InterPro" id="IPR015381">
    <property type="entry name" value="XLF-like_N"/>
</dbReference>
<dbReference type="Gene3D" id="1.10.287.450">
    <property type="entry name" value="Helix hairpin bin"/>
    <property type="match status" value="1"/>
</dbReference>
<evidence type="ECO:0000259" key="10">
    <source>
        <dbReference type="Pfam" id="PF21928"/>
    </source>
</evidence>
<dbReference type="AlphaFoldDB" id="A0A6J8D8I6"/>
<feature type="domain" description="XLF-like coiled-coil region" evidence="10">
    <location>
        <begin position="138"/>
        <end position="177"/>
    </location>
</feature>
<sequence>MTTEIEWRRRWKPDLTSIPWQPLNIDGDVYLIKCKFTQNTYELLLTNLKSFWHEELSENALKKRVQKLNPSIEASVSRILDQIKNCLESQERGTSITIGFKDEEEENSKMVLKINSQLAGLPFCWNFLGKAADKEMASENLIVPLMAMVGELTRRQRELIKILQSKDKEIDDYKSQGGKTTRKHIETQEFVETAFENTMLMSKGFEEEVKSFLVLIIAFDELQGFEEARIFDDSGQDLYRQIMTKHSWLHRQKNDTETESSSLDEEELPVNDTSDEGRKPSTGTSWGSSRLPPSVAGPKSMSPSQKSPNKSPASSKSNTPDTSPIKDTELMRRQALERRLESDEAKKQEKAKKKKKMAF</sequence>